<dbReference type="EMBL" id="BAAAZC010000029">
    <property type="protein sequence ID" value="GAA3985444.1"/>
    <property type="molecule type" value="Genomic_DNA"/>
</dbReference>
<proteinExistence type="predicted"/>
<name>A0ABP7QQU9_9SPHI</name>
<accession>A0ABP7QQU9</accession>
<evidence type="ECO:0000313" key="3">
    <source>
        <dbReference type="EMBL" id="GAA3985444.1"/>
    </source>
</evidence>
<evidence type="ECO:0000259" key="2">
    <source>
        <dbReference type="Pfam" id="PF26566"/>
    </source>
</evidence>
<protein>
    <recommendedName>
        <fullName evidence="2">PH domain-containing protein</fullName>
    </recommendedName>
</protein>
<reference evidence="4" key="1">
    <citation type="journal article" date="2019" name="Int. J. Syst. Evol. Microbiol.">
        <title>The Global Catalogue of Microorganisms (GCM) 10K type strain sequencing project: providing services to taxonomists for standard genome sequencing and annotation.</title>
        <authorList>
            <consortium name="The Broad Institute Genomics Platform"/>
            <consortium name="The Broad Institute Genome Sequencing Center for Infectious Disease"/>
            <person name="Wu L."/>
            <person name="Ma J."/>
        </authorList>
    </citation>
    <scope>NUCLEOTIDE SEQUENCE [LARGE SCALE GENOMIC DNA]</scope>
    <source>
        <strain evidence="4">JCM 16601</strain>
    </source>
</reference>
<keyword evidence="1" id="KW-0812">Transmembrane</keyword>
<keyword evidence="1" id="KW-0472">Membrane</keyword>
<dbReference type="Proteomes" id="UP001500742">
    <property type="component" value="Unassembled WGS sequence"/>
</dbReference>
<comment type="caution">
    <text evidence="3">The sequence shown here is derived from an EMBL/GenBank/DDBJ whole genome shotgun (WGS) entry which is preliminary data.</text>
</comment>
<dbReference type="InterPro" id="IPR058916">
    <property type="entry name" value="PH_40"/>
</dbReference>
<gene>
    <name evidence="3" type="ORF">GCM10022210_41960</name>
</gene>
<keyword evidence="1" id="KW-1133">Transmembrane helix</keyword>
<evidence type="ECO:0000313" key="4">
    <source>
        <dbReference type="Proteomes" id="UP001500742"/>
    </source>
</evidence>
<organism evidence="3 4">
    <name type="scientific">Mucilaginibacter dorajii</name>
    <dbReference type="NCBI Taxonomy" id="692994"/>
    <lineage>
        <taxon>Bacteria</taxon>
        <taxon>Pseudomonadati</taxon>
        <taxon>Bacteroidota</taxon>
        <taxon>Sphingobacteriia</taxon>
        <taxon>Sphingobacteriales</taxon>
        <taxon>Sphingobacteriaceae</taxon>
        <taxon>Mucilaginibacter</taxon>
    </lineage>
</organism>
<feature type="domain" description="PH" evidence="2">
    <location>
        <begin position="133"/>
        <end position="266"/>
    </location>
</feature>
<feature type="transmembrane region" description="Helical" evidence="1">
    <location>
        <begin position="165"/>
        <end position="189"/>
    </location>
</feature>
<feature type="transmembrane region" description="Helical" evidence="1">
    <location>
        <begin position="140"/>
        <end position="159"/>
    </location>
</feature>
<keyword evidence="4" id="KW-1185">Reference proteome</keyword>
<evidence type="ECO:0000256" key="1">
    <source>
        <dbReference type="SAM" id="Phobius"/>
    </source>
</evidence>
<dbReference type="Pfam" id="PF26566">
    <property type="entry name" value="PH_40"/>
    <property type="match status" value="1"/>
</dbReference>
<sequence length="287" mass="33743">MPQLISKLQHNTYEKGEFSDEALRDLEETIQLIKTFPWDVERPSTDIQLTGPSVTIIDNDLNYLKLGLYFGGKFCVYYLDRDNHLYEYHAPDIDDASRLVGDFFNQQLDLAPFEKHFFNIGNQPHFITNYFEYRIQAWRMGLITSIVAFYLMMMTVFFFEIPSTGFIFLPIILFLGLGGLLLSMLYNVFKIRHQYLQISRGNNQFSFGQNEDNINTYNKTDIKEIVIFQGKNSGRSNMLESFEIVFNNGERLRLTGILIQRYDFLSKFPEKLGIPVIYERNNLFKNR</sequence>
<dbReference type="RefSeq" id="WP_259089214.1">
    <property type="nucleotide sequence ID" value="NZ_BAAAZC010000029.1"/>
</dbReference>